<dbReference type="SMART" id="SM00507">
    <property type="entry name" value="HNHc"/>
    <property type="match status" value="1"/>
</dbReference>
<dbReference type="Proteomes" id="UP000034022">
    <property type="component" value="Unassembled WGS sequence"/>
</dbReference>
<dbReference type="InterPro" id="IPR003615">
    <property type="entry name" value="HNH_nuc"/>
</dbReference>
<sequence>MPIVICKNCKKEFYAKPSHLARGWSKCCSVECRTVIQKKGKFEHCEVCGKEIWKMPKELKNSKSGKFFCNKSCQSKWRNTIYSGPKHKLWKGGLNVYRDILKKSGQKQICAKCGIQDKRILLVHHKDVNRKNNDIENLVWLCWNCHHLVHIHNIKI</sequence>
<dbReference type="AlphaFoldDB" id="A0A0G0MBR0"/>
<feature type="domain" description="HNH nuclease" evidence="1">
    <location>
        <begin position="95"/>
        <end position="147"/>
    </location>
</feature>
<evidence type="ECO:0000259" key="1">
    <source>
        <dbReference type="SMART" id="SM00507"/>
    </source>
</evidence>
<comment type="caution">
    <text evidence="2">The sequence shown here is derived from an EMBL/GenBank/DDBJ whole genome shotgun (WGS) entry which is preliminary data.</text>
</comment>
<evidence type="ECO:0000313" key="3">
    <source>
        <dbReference type="Proteomes" id="UP000034022"/>
    </source>
</evidence>
<dbReference type="EMBL" id="LBUU01000001">
    <property type="protein sequence ID" value="KKQ71174.1"/>
    <property type="molecule type" value="Genomic_DNA"/>
</dbReference>
<dbReference type="CDD" id="cd00085">
    <property type="entry name" value="HNHc"/>
    <property type="match status" value="1"/>
</dbReference>
<reference evidence="2 3" key="1">
    <citation type="journal article" date="2015" name="Nature">
        <title>rRNA introns, odd ribosomes, and small enigmatic genomes across a large radiation of phyla.</title>
        <authorList>
            <person name="Brown C.T."/>
            <person name="Hug L.A."/>
            <person name="Thomas B.C."/>
            <person name="Sharon I."/>
            <person name="Castelle C.J."/>
            <person name="Singh A."/>
            <person name="Wilkins M.J."/>
            <person name="Williams K.H."/>
            <person name="Banfield J.F."/>
        </authorList>
    </citation>
    <scope>NUCLEOTIDE SEQUENCE [LARGE SCALE GENOMIC DNA]</scope>
</reference>
<evidence type="ECO:0000313" key="2">
    <source>
        <dbReference type="EMBL" id="KKQ71174.1"/>
    </source>
</evidence>
<organism evidence="2 3">
    <name type="scientific">Candidatus Falkowbacteria bacterium GW2011_GWE1_38_31</name>
    <dbReference type="NCBI Taxonomy" id="1618638"/>
    <lineage>
        <taxon>Bacteria</taxon>
        <taxon>Candidatus Falkowiibacteriota</taxon>
    </lineage>
</organism>
<name>A0A0G0MBR0_9BACT</name>
<proteinExistence type="predicted"/>
<accession>A0A0G0MBR0</accession>
<protein>
    <recommendedName>
        <fullName evidence="1">HNH nuclease domain-containing protein</fullName>
    </recommendedName>
</protein>
<gene>
    <name evidence="2" type="ORF">US91_C0001G0101</name>
</gene>